<reference evidence="2" key="1">
    <citation type="submission" date="2021-03" db="EMBL/GenBank/DDBJ databases">
        <title>Draft genome sequence of rust myrtle Austropuccinia psidii MF-1, a brazilian biotype.</title>
        <authorList>
            <person name="Quecine M.C."/>
            <person name="Pachon D.M.R."/>
            <person name="Bonatelli M.L."/>
            <person name="Correr F.H."/>
            <person name="Franceschini L.M."/>
            <person name="Leite T.F."/>
            <person name="Margarido G.R.A."/>
            <person name="Almeida C.A."/>
            <person name="Ferrarezi J.A."/>
            <person name="Labate C.A."/>
        </authorList>
    </citation>
    <scope>NUCLEOTIDE SEQUENCE</scope>
    <source>
        <strain evidence="2">MF-1</strain>
    </source>
</reference>
<comment type="caution">
    <text evidence="2">The sequence shown here is derived from an EMBL/GenBank/DDBJ whole genome shotgun (WGS) entry which is preliminary data.</text>
</comment>
<name>A0A9Q3H4J7_9BASI</name>
<feature type="region of interest" description="Disordered" evidence="1">
    <location>
        <begin position="1"/>
        <end position="33"/>
    </location>
</feature>
<evidence type="ECO:0000256" key="1">
    <source>
        <dbReference type="SAM" id="MobiDB-lite"/>
    </source>
</evidence>
<accession>A0A9Q3H4J7</accession>
<dbReference type="Proteomes" id="UP000765509">
    <property type="component" value="Unassembled WGS sequence"/>
</dbReference>
<protein>
    <submittedName>
        <fullName evidence="2">Uncharacterized protein</fullName>
    </submittedName>
</protein>
<sequence length="123" mass="14003">MANCSLPSSSREKALEQTRRTQTFTQHHTQSVKPNPIQMLMRDAPPDFKYTKEALFVHINLLWGMLTPEAIPLAPEKQLLKELYQKFSSVEEVQSVAQNSQGVQLINESQVQTLRNAHSGKEK</sequence>
<organism evidence="2 3">
    <name type="scientific">Austropuccinia psidii MF-1</name>
    <dbReference type="NCBI Taxonomy" id="1389203"/>
    <lineage>
        <taxon>Eukaryota</taxon>
        <taxon>Fungi</taxon>
        <taxon>Dikarya</taxon>
        <taxon>Basidiomycota</taxon>
        <taxon>Pucciniomycotina</taxon>
        <taxon>Pucciniomycetes</taxon>
        <taxon>Pucciniales</taxon>
        <taxon>Sphaerophragmiaceae</taxon>
        <taxon>Austropuccinia</taxon>
    </lineage>
</organism>
<gene>
    <name evidence="2" type="ORF">O181_030572</name>
</gene>
<keyword evidence="3" id="KW-1185">Reference proteome</keyword>
<feature type="compositionally biased region" description="Basic and acidic residues" evidence="1">
    <location>
        <begin position="10"/>
        <end position="19"/>
    </location>
</feature>
<dbReference type="EMBL" id="AVOT02010793">
    <property type="protein sequence ID" value="MBW0490857.1"/>
    <property type="molecule type" value="Genomic_DNA"/>
</dbReference>
<dbReference type="AlphaFoldDB" id="A0A9Q3H4J7"/>
<proteinExistence type="predicted"/>
<feature type="compositionally biased region" description="Low complexity" evidence="1">
    <location>
        <begin position="20"/>
        <end position="29"/>
    </location>
</feature>
<evidence type="ECO:0000313" key="3">
    <source>
        <dbReference type="Proteomes" id="UP000765509"/>
    </source>
</evidence>
<dbReference type="OrthoDB" id="2506650at2759"/>
<evidence type="ECO:0000313" key="2">
    <source>
        <dbReference type="EMBL" id="MBW0490857.1"/>
    </source>
</evidence>